<keyword evidence="16" id="KW-1185">Reference proteome</keyword>
<dbReference type="Gene3D" id="1.10.10.10">
    <property type="entry name" value="Winged helix-like DNA-binding domain superfamily/Winged helix DNA-binding domain"/>
    <property type="match status" value="1"/>
</dbReference>
<evidence type="ECO:0000313" key="15">
    <source>
        <dbReference type="EMBL" id="TQJ02822.1"/>
    </source>
</evidence>
<dbReference type="OrthoDB" id="9791355at2"/>
<dbReference type="InterPro" id="IPR036390">
    <property type="entry name" value="WH_DNA-bd_sf"/>
</dbReference>
<dbReference type="GO" id="GO:0003677">
    <property type="term" value="F:DNA binding"/>
    <property type="evidence" value="ECO:0007669"/>
    <property type="project" value="UniProtKB-KW"/>
</dbReference>
<dbReference type="Pfam" id="PF04023">
    <property type="entry name" value="FeoA"/>
    <property type="match status" value="1"/>
</dbReference>
<evidence type="ECO:0000256" key="2">
    <source>
        <dbReference type="ARBA" id="ARBA00007871"/>
    </source>
</evidence>
<gene>
    <name evidence="15" type="ORF">FB471_2568</name>
</gene>
<dbReference type="SMART" id="SM00899">
    <property type="entry name" value="FeoA"/>
    <property type="match status" value="1"/>
</dbReference>
<comment type="caution">
    <text evidence="15">The sequence shown here is derived from an EMBL/GenBank/DDBJ whole genome shotgun (WGS) entry which is preliminary data.</text>
</comment>
<evidence type="ECO:0000256" key="11">
    <source>
        <dbReference type="ARBA" id="ARBA00023211"/>
    </source>
</evidence>
<keyword evidence="7" id="KW-0805">Transcription regulation</keyword>
<protein>
    <recommendedName>
        <fullName evidence="12">Manganese transport regulator</fullName>
    </recommendedName>
</protein>
<dbReference type="Pfam" id="PF01325">
    <property type="entry name" value="Fe_dep_repress"/>
    <property type="match status" value="1"/>
</dbReference>
<dbReference type="InterPro" id="IPR022689">
    <property type="entry name" value="Iron_dep_repressor"/>
</dbReference>
<dbReference type="SUPFAM" id="SSF46785">
    <property type="entry name" value="Winged helix' DNA-binding domain"/>
    <property type="match status" value="1"/>
</dbReference>
<dbReference type="InterPro" id="IPR038157">
    <property type="entry name" value="FeoA_core_dom"/>
</dbReference>
<evidence type="ECO:0000256" key="13">
    <source>
        <dbReference type="SAM" id="MobiDB-lite"/>
    </source>
</evidence>
<evidence type="ECO:0000256" key="5">
    <source>
        <dbReference type="ARBA" id="ARBA00022491"/>
    </source>
</evidence>
<evidence type="ECO:0000256" key="12">
    <source>
        <dbReference type="ARBA" id="ARBA00032593"/>
    </source>
</evidence>
<dbReference type="InterPro" id="IPR036421">
    <property type="entry name" value="Fe_dep_repressor_sf"/>
</dbReference>
<dbReference type="InterPro" id="IPR036388">
    <property type="entry name" value="WH-like_DNA-bd_sf"/>
</dbReference>
<keyword evidence="10" id="KW-0804">Transcription</keyword>
<dbReference type="RefSeq" id="WP_142001852.1">
    <property type="nucleotide sequence ID" value="NZ_VFML01000001.1"/>
</dbReference>
<keyword evidence="5" id="KW-0678">Repressor</keyword>
<dbReference type="EMBL" id="VFML01000001">
    <property type="protein sequence ID" value="TQJ02822.1"/>
    <property type="molecule type" value="Genomic_DNA"/>
</dbReference>
<evidence type="ECO:0000256" key="4">
    <source>
        <dbReference type="ARBA" id="ARBA00022490"/>
    </source>
</evidence>
<comment type="subcellular location">
    <subcellularLocation>
        <location evidence="1">Cytoplasm</location>
    </subcellularLocation>
</comment>
<dbReference type="SMART" id="SM00529">
    <property type="entry name" value="HTH_DTXR"/>
    <property type="match status" value="1"/>
</dbReference>
<keyword evidence="8" id="KW-0238">DNA-binding</keyword>
<dbReference type="GO" id="GO:0003700">
    <property type="term" value="F:DNA-binding transcription factor activity"/>
    <property type="evidence" value="ECO:0007669"/>
    <property type="project" value="InterPro"/>
</dbReference>
<accession>A0A542DIA2</accession>
<dbReference type="SUPFAM" id="SSF47979">
    <property type="entry name" value="Iron-dependent repressor protein, dimerization domain"/>
    <property type="match status" value="1"/>
</dbReference>
<evidence type="ECO:0000259" key="14">
    <source>
        <dbReference type="PROSITE" id="PS50944"/>
    </source>
</evidence>
<dbReference type="InterPro" id="IPR050536">
    <property type="entry name" value="DtxR_MntR_Metal-Reg"/>
</dbReference>
<feature type="domain" description="HTH dtxR-type" evidence="14">
    <location>
        <begin position="24"/>
        <end position="85"/>
    </location>
</feature>
<organism evidence="15 16">
    <name type="scientific">Amycolatopsis cihanbeyliensis</name>
    <dbReference type="NCBI Taxonomy" id="1128664"/>
    <lineage>
        <taxon>Bacteria</taxon>
        <taxon>Bacillati</taxon>
        <taxon>Actinomycetota</taxon>
        <taxon>Actinomycetes</taxon>
        <taxon>Pseudonocardiales</taxon>
        <taxon>Pseudonocardiaceae</taxon>
        <taxon>Amycolatopsis</taxon>
    </lineage>
</organism>
<evidence type="ECO:0000313" key="16">
    <source>
        <dbReference type="Proteomes" id="UP000320876"/>
    </source>
</evidence>
<dbReference type="Proteomes" id="UP000320876">
    <property type="component" value="Unassembled WGS sequence"/>
</dbReference>
<dbReference type="GO" id="GO:0046914">
    <property type="term" value="F:transition metal ion binding"/>
    <property type="evidence" value="ECO:0007669"/>
    <property type="project" value="InterPro"/>
</dbReference>
<dbReference type="AlphaFoldDB" id="A0A542DIA2"/>
<dbReference type="InterPro" id="IPR007167">
    <property type="entry name" value="Fe-transptr_FeoA-like"/>
</dbReference>
<comment type="subunit">
    <text evidence="3">Homodimer.</text>
</comment>
<evidence type="ECO:0000256" key="1">
    <source>
        <dbReference type="ARBA" id="ARBA00004496"/>
    </source>
</evidence>
<dbReference type="FunFam" id="1.10.60.10:FF:000004">
    <property type="entry name" value="DtxR family transcriptional regulator"/>
    <property type="match status" value="1"/>
</dbReference>
<dbReference type="GO" id="GO:0005737">
    <property type="term" value="C:cytoplasm"/>
    <property type="evidence" value="ECO:0007669"/>
    <property type="project" value="UniProtKB-SubCell"/>
</dbReference>
<evidence type="ECO:0000256" key="3">
    <source>
        <dbReference type="ARBA" id="ARBA00011738"/>
    </source>
</evidence>
<dbReference type="SUPFAM" id="SSF50037">
    <property type="entry name" value="C-terminal domain of transcriptional repressors"/>
    <property type="match status" value="1"/>
</dbReference>
<feature type="compositionally biased region" description="Polar residues" evidence="13">
    <location>
        <begin position="14"/>
        <end position="25"/>
    </location>
</feature>
<dbReference type="Gene3D" id="1.10.60.10">
    <property type="entry name" value="Iron dependent repressor, metal binding and dimerisation domain"/>
    <property type="match status" value="1"/>
</dbReference>
<evidence type="ECO:0000256" key="7">
    <source>
        <dbReference type="ARBA" id="ARBA00023015"/>
    </source>
</evidence>
<keyword evidence="11" id="KW-0464">Manganese</keyword>
<reference evidence="15 16" key="1">
    <citation type="submission" date="2019-06" db="EMBL/GenBank/DDBJ databases">
        <title>Sequencing the genomes of 1000 actinobacteria strains.</title>
        <authorList>
            <person name="Klenk H.-P."/>
        </authorList>
    </citation>
    <scope>NUCLEOTIDE SEQUENCE [LARGE SCALE GENOMIC DNA]</scope>
    <source>
        <strain evidence="15 16">DSM 45679</strain>
    </source>
</reference>
<dbReference type="Gene3D" id="2.30.30.90">
    <property type="match status" value="1"/>
</dbReference>
<keyword evidence="4" id="KW-0963">Cytoplasm</keyword>
<proteinExistence type="inferred from homology"/>
<keyword evidence="6" id="KW-0408">Iron</keyword>
<dbReference type="PANTHER" id="PTHR33238">
    <property type="entry name" value="IRON (METAL) DEPENDENT REPRESSOR, DTXR FAMILY"/>
    <property type="match status" value="1"/>
</dbReference>
<name>A0A542DIA2_AMYCI</name>
<comment type="similarity">
    <text evidence="2">Belongs to the DtxR/MntR family.</text>
</comment>
<keyword evidence="9" id="KW-0010">Activator</keyword>
<dbReference type="PANTHER" id="PTHR33238:SF11">
    <property type="entry name" value="TRANSCRIPTIONAL REGULATOR MNTR"/>
    <property type="match status" value="1"/>
</dbReference>
<dbReference type="GO" id="GO:0045892">
    <property type="term" value="P:negative regulation of DNA-templated transcription"/>
    <property type="evidence" value="ECO:0007669"/>
    <property type="project" value="TreeGrafter"/>
</dbReference>
<sequence length="243" mass="26474">MESQPGRADRVARSETSSDSPNRRSSAIEDYVRAIYGLAERGEEVTNTSLATRLAVSPSSASGMVTKLSQQGLVAHVPYRGIELTGEGRLLARSVLRRHRLIESYLVSELGYTWDEVHPEADLLEHVVSDLLIERIAAKLGNPVRDPHGDPIPAADGSIEELPTRLLDELQPGAVGEIVRVWDTDPELLRYLSEHAISLGERIEVVERQPFGGPVVVRVGAPPDSATHALGREIAQALSVAMR</sequence>
<dbReference type="InterPro" id="IPR001367">
    <property type="entry name" value="Fe_dep_repressor"/>
</dbReference>
<evidence type="ECO:0000256" key="9">
    <source>
        <dbReference type="ARBA" id="ARBA00023159"/>
    </source>
</evidence>
<dbReference type="Pfam" id="PF02742">
    <property type="entry name" value="Fe_dep_repr_C"/>
    <property type="match status" value="1"/>
</dbReference>
<evidence type="ECO:0000256" key="10">
    <source>
        <dbReference type="ARBA" id="ARBA00023163"/>
    </source>
</evidence>
<evidence type="ECO:0000256" key="6">
    <source>
        <dbReference type="ARBA" id="ARBA00023004"/>
    </source>
</evidence>
<dbReference type="PROSITE" id="PS50944">
    <property type="entry name" value="HTH_DTXR"/>
    <property type="match status" value="1"/>
</dbReference>
<feature type="region of interest" description="Disordered" evidence="13">
    <location>
        <begin position="1"/>
        <end position="25"/>
    </location>
</feature>
<dbReference type="InterPro" id="IPR022687">
    <property type="entry name" value="HTH_DTXR"/>
</dbReference>
<dbReference type="InterPro" id="IPR008988">
    <property type="entry name" value="Transcriptional_repressor_C"/>
</dbReference>
<evidence type="ECO:0000256" key="8">
    <source>
        <dbReference type="ARBA" id="ARBA00023125"/>
    </source>
</evidence>
<dbReference type="GO" id="GO:0046983">
    <property type="term" value="F:protein dimerization activity"/>
    <property type="evidence" value="ECO:0007669"/>
    <property type="project" value="InterPro"/>
</dbReference>